<accession>A0AAV8ZIK5</accession>
<gene>
    <name evidence="2" type="ORF">NQ314_004957</name>
</gene>
<dbReference type="AlphaFoldDB" id="A0AAV8ZIK5"/>
<keyword evidence="3" id="KW-1185">Reference proteome</keyword>
<dbReference type="EMBL" id="JANEYF010001369">
    <property type="protein sequence ID" value="KAJ8964388.1"/>
    <property type="molecule type" value="Genomic_DNA"/>
</dbReference>
<reference evidence="2" key="1">
    <citation type="journal article" date="2023" name="Insect Mol. Biol.">
        <title>Genome sequencing provides insights into the evolution of gene families encoding plant cell wall-degrading enzymes in longhorned beetles.</title>
        <authorList>
            <person name="Shin N.R."/>
            <person name="Okamura Y."/>
            <person name="Kirsch R."/>
            <person name="Pauchet Y."/>
        </authorList>
    </citation>
    <scope>NUCLEOTIDE SEQUENCE</scope>
    <source>
        <strain evidence="2">RBIC_L_NR</strain>
    </source>
</reference>
<dbReference type="InterPro" id="IPR057191">
    <property type="entry name" value="DUF7869"/>
</dbReference>
<evidence type="ECO:0000313" key="3">
    <source>
        <dbReference type="Proteomes" id="UP001162156"/>
    </source>
</evidence>
<name>A0AAV8ZIK5_9CUCU</name>
<dbReference type="PANTHER" id="PTHR10773">
    <property type="entry name" value="DNA-DIRECTED RNA POLYMERASES I, II, AND III SUBUNIT RPABC2"/>
    <property type="match status" value="1"/>
</dbReference>
<organism evidence="2 3">
    <name type="scientific">Rhamnusium bicolor</name>
    <dbReference type="NCBI Taxonomy" id="1586634"/>
    <lineage>
        <taxon>Eukaryota</taxon>
        <taxon>Metazoa</taxon>
        <taxon>Ecdysozoa</taxon>
        <taxon>Arthropoda</taxon>
        <taxon>Hexapoda</taxon>
        <taxon>Insecta</taxon>
        <taxon>Pterygota</taxon>
        <taxon>Neoptera</taxon>
        <taxon>Endopterygota</taxon>
        <taxon>Coleoptera</taxon>
        <taxon>Polyphaga</taxon>
        <taxon>Cucujiformia</taxon>
        <taxon>Chrysomeloidea</taxon>
        <taxon>Cerambycidae</taxon>
        <taxon>Lepturinae</taxon>
        <taxon>Rhagiini</taxon>
        <taxon>Rhamnusium</taxon>
    </lineage>
</organism>
<comment type="caution">
    <text evidence="2">The sequence shown here is derived from an EMBL/GenBank/DDBJ whole genome shotgun (WGS) entry which is preliminary data.</text>
</comment>
<evidence type="ECO:0000259" key="1">
    <source>
        <dbReference type="Pfam" id="PF25273"/>
    </source>
</evidence>
<protein>
    <recommendedName>
        <fullName evidence="1">DUF7869 domain-containing protein</fullName>
    </recommendedName>
</protein>
<dbReference type="Pfam" id="PF25273">
    <property type="entry name" value="DUF7869"/>
    <property type="match status" value="1"/>
</dbReference>
<proteinExistence type="predicted"/>
<feature type="domain" description="DUF7869" evidence="1">
    <location>
        <begin position="268"/>
        <end position="387"/>
    </location>
</feature>
<evidence type="ECO:0000313" key="2">
    <source>
        <dbReference type="EMBL" id="KAJ8964388.1"/>
    </source>
</evidence>
<dbReference type="Proteomes" id="UP001162156">
    <property type="component" value="Unassembled WGS sequence"/>
</dbReference>
<sequence>MGLIQVTDVKRRRHGLYKGARYSHRQTTAHYRNLDGEGNIVIVCKSTFMNTFNLTKKHLDTIIKGKSAEVIYKDMRTRTTSSKFTKNDRRFVKEHINSIPREESHSRAKSAKKYMSPHLNTNRLHKAFLLKYPESLVTYNFYRRVLKEDFPNVSFRAPRSDICRKCDSLNYEIKPQGERSRTATLELELHHRKAEAATLLMKTDIASSQMPDSTVSVLSMDLEQVMFVQTLTHSEMFYMRQLSCHNLSINFGDNKRFYMCFWHEGLAGRGGNEVASCLLRVLNMGISHKRNIVVWSDNCLVQNKNKMIVFIYMFLVSSGHFDTIEHGYLVNGHSLLQCNRGFALIKKRKRKCASMVPEGLHHVILSSTHTGRFEIVDMCQKMFFDIQAAADKVLNIK</sequence>
<dbReference type="PANTHER" id="PTHR10773:SF19">
    <property type="match status" value="1"/>
</dbReference>